<dbReference type="InterPro" id="IPR058335">
    <property type="entry name" value="PccX"/>
</dbReference>
<dbReference type="AlphaFoldDB" id="A0AAV3S7I1"/>
<comment type="caution">
    <text evidence="2">The sequence shown here is derived from an EMBL/GenBank/DDBJ whole genome shotgun (WGS) entry which is preliminary data.</text>
</comment>
<reference evidence="2 3" key="1">
    <citation type="journal article" date="2019" name="Int. J. Syst. Evol. Microbiol.">
        <title>The Global Catalogue of Microorganisms (GCM) 10K type strain sequencing project: providing services to taxonomists for standard genome sequencing and annotation.</title>
        <authorList>
            <consortium name="The Broad Institute Genomics Platform"/>
            <consortium name="The Broad Institute Genome Sequencing Center for Infectious Disease"/>
            <person name="Wu L."/>
            <person name="Ma J."/>
        </authorList>
    </citation>
    <scope>NUCLEOTIDE SEQUENCE [LARGE SCALE GENOMIC DNA]</scope>
    <source>
        <strain evidence="2 3">JCM 16330</strain>
    </source>
</reference>
<organism evidence="2 3">
    <name type="scientific">Halarchaeum salinum</name>
    <dbReference type="NCBI Taxonomy" id="489912"/>
    <lineage>
        <taxon>Archaea</taxon>
        <taxon>Methanobacteriati</taxon>
        <taxon>Methanobacteriota</taxon>
        <taxon>Stenosarchaea group</taxon>
        <taxon>Halobacteria</taxon>
        <taxon>Halobacteriales</taxon>
        <taxon>Halobacteriaceae</taxon>
    </lineage>
</organism>
<dbReference type="EMBL" id="BAAABL010000042">
    <property type="protein sequence ID" value="GAA0299716.1"/>
    <property type="molecule type" value="Genomic_DNA"/>
</dbReference>
<evidence type="ECO:0000313" key="3">
    <source>
        <dbReference type="Proteomes" id="UP001500837"/>
    </source>
</evidence>
<evidence type="ECO:0000256" key="1">
    <source>
        <dbReference type="SAM" id="MobiDB-lite"/>
    </source>
</evidence>
<feature type="region of interest" description="Disordered" evidence="1">
    <location>
        <begin position="63"/>
        <end position="88"/>
    </location>
</feature>
<protein>
    <recommendedName>
        <fullName evidence="4">Acc operon protein</fullName>
    </recommendedName>
</protein>
<dbReference type="RefSeq" id="WP_211311233.1">
    <property type="nucleotide sequence ID" value="NZ_BAAABL010000042.1"/>
</dbReference>
<dbReference type="Pfam" id="PF26062">
    <property type="entry name" value="DUF8022"/>
    <property type="match status" value="1"/>
</dbReference>
<gene>
    <name evidence="2" type="ORF">GCM10009066_12370</name>
</gene>
<accession>A0AAV3S7I1</accession>
<evidence type="ECO:0000313" key="2">
    <source>
        <dbReference type="EMBL" id="GAA0299716.1"/>
    </source>
</evidence>
<sequence>MNPTVEAPPSASDAEAAAAIAAVSAYLDEERATLAAAAAAASADEETWDGEKWRFAGRLAATDGRGGRRVPDGAPTDAWSAAGRADRF</sequence>
<proteinExistence type="predicted"/>
<keyword evidence="3" id="KW-1185">Reference proteome</keyword>
<dbReference type="Proteomes" id="UP001500837">
    <property type="component" value="Unassembled WGS sequence"/>
</dbReference>
<name>A0AAV3S7I1_9EURY</name>
<evidence type="ECO:0008006" key="4">
    <source>
        <dbReference type="Google" id="ProtNLM"/>
    </source>
</evidence>